<reference evidence="1" key="2">
    <citation type="submission" date="2025-09" db="UniProtKB">
        <authorList>
            <consortium name="EnsemblPlants"/>
        </authorList>
    </citation>
    <scope>IDENTIFICATION</scope>
</reference>
<dbReference type="Proteomes" id="UP001732700">
    <property type="component" value="Chromosome 5D"/>
</dbReference>
<sequence length="379" mass="37712">MMEVRASSEQQGVMAGREPFGLPNSPPTPQSSAPMQTMRMAYGPDGTPFFAPLSSAPPPTETYQPGGGGGAPVPEAAAAGGNGSPAFPLNMDDSAKKKRGRPRKYGDDGSMALALVPVPNPAEPAPGAYGPFSPSAMSAAGTALGVAPVGMKKRGRPKGSTNKPKPPPSPLESIGTAGVGFGAHVLQAQPGEDVAARIMAFSQQGTRGVCVLSANGAISNVSLRQAATSGGTATYEGRFEILSLSGSFLVQDIGGHRTRTGGLSISLAGPDGRVLGGGVAGVLIACTPIQIVVGSFITNTGEKKPKKQQAAPSEPASAPPKLAPIAPVPIGVGMGPSSPPSRGTLSESSGGPGSPMNQGAAATASNNSQQGGLSSMSWK</sequence>
<evidence type="ECO:0000313" key="1">
    <source>
        <dbReference type="EnsemblPlants" id="AVESA.00010b.r2.5DG0958440.1.CDS"/>
    </source>
</evidence>
<reference evidence="1" key="1">
    <citation type="submission" date="2021-05" db="EMBL/GenBank/DDBJ databases">
        <authorList>
            <person name="Scholz U."/>
            <person name="Mascher M."/>
            <person name="Fiebig A."/>
        </authorList>
    </citation>
    <scope>NUCLEOTIDE SEQUENCE [LARGE SCALE GENOMIC DNA]</scope>
</reference>
<evidence type="ECO:0000313" key="2">
    <source>
        <dbReference type="Proteomes" id="UP001732700"/>
    </source>
</evidence>
<proteinExistence type="predicted"/>
<keyword evidence="2" id="KW-1185">Reference proteome</keyword>
<protein>
    <submittedName>
        <fullName evidence="1">Uncharacterized protein</fullName>
    </submittedName>
</protein>
<dbReference type="EnsemblPlants" id="AVESA.00010b.r2.5DG0958440.1">
    <property type="protein sequence ID" value="AVESA.00010b.r2.5DG0958440.1.CDS"/>
    <property type="gene ID" value="AVESA.00010b.r2.5DG0958440"/>
</dbReference>
<accession>A0ACD5Y843</accession>
<name>A0ACD5Y843_AVESA</name>
<organism evidence="1 2">
    <name type="scientific">Avena sativa</name>
    <name type="common">Oat</name>
    <dbReference type="NCBI Taxonomy" id="4498"/>
    <lineage>
        <taxon>Eukaryota</taxon>
        <taxon>Viridiplantae</taxon>
        <taxon>Streptophyta</taxon>
        <taxon>Embryophyta</taxon>
        <taxon>Tracheophyta</taxon>
        <taxon>Spermatophyta</taxon>
        <taxon>Magnoliopsida</taxon>
        <taxon>Liliopsida</taxon>
        <taxon>Poales</taxon>
        <taxon>Poaceae</taxon>
        <taxon>BOP clade</taxon>
        <taxon>Pooideae</taxon>
        <taxon>Poodae</taxon>
        <taxon>Poeae</taxon>
        <taxon>Poeae Chloroplast Group 1 (Aveneae type)</taxon>
        <taxon>Aveninae</taxon>
        <taxon>Avena</taxon>
    </lineage>
</organism>